<dbReference type="EMBL" id="JABSTV010001253">
    <property type="protein sequence ID" value="KAH7944154.1"/>
    <property type="molecule type" value="Genomic_DNA"/>
</dbReference>
<evidence type="ECO:0008006" key="4">
    <source>
        <dbReference type="Google" id="ProtNLM"/>
    </source>
</evidence>
<feature type="compositionally biased region" description="Low complexity" evidence="1">
    <location>
        <begin position="145"/>
        <end position="170"/>
    </location>
</feature>
<organism evidence="2 3">
    <name type="scientific">Rhipicephalus sanguineus</name>
    <name type="common">Brown dog tick</name>
    <name type="synonym">Ixodes sanguineus</name>
    <dbReference type="NCBI Taxonomy" id="34632"/>
    <lineage>
        <taxon>Eukaryota</taxon>
        <taxon>Metazoa</taxon>
        <taxon>Ecdysozoa</taxon>
        <taxon>Arthropoda</taxon>
        <taxon>Chelicerata</taxon>
        <taxon>Arachnida</taxon>
        <taxon>Acari</taxon>
        <taxon>Parasitiformes</taxon>
        <taxon>Ixodida</taxon>
        <taxon>Ixodoidea</taxon>
        <taxon>Ixodidae</taxon>
        <taxon>Rhipicephalinae</taxon>
        <taxon>Rhipicephalus</taxon>
        <taxon>Rhipicephalus</taxon>
    </lineage>
</organism>
<dbReference type="GO" id="GO:0045892">
    <property type="term" value="P:negative regulation of DNA-templated transcription"/>
    <property type="evidence" value="ECO:0007669"/>
    <property type="project" value="InterPro"/>
</dbReference>
<evidence type="ECO:0000313" key="2">
    <source>
        <dbReference type="EMBL" id="KAH7944154.1"/>
    </source>
</evidence>
<proteinExistence type="predicted"/>
<sequence>MYALVQYHIDSTTAILECGEIEAFKPRNVADFDTSATYRAYWCGDSDTLGGYYDATVHHLAETKQEMEAFQKDEKRLRRTASTSVKRAANSKEKANQKKIEELETLNKDLQKGLIQKIFSTGDLDLGSSQAEHCDSEVELCSSQGELGSSQGELDSSQGELSGSQGELGDPNNGPDGSQWDQYRFVDQTVIGSSRDDGKIYAGCNRWVDKDAWAMLMRSPSDSMFCRSACLIYWTPEQLKCRSVTGVLSNKYGSLGQTQAKPAMTPEKLNALKAVFHVYMGDNTPADVADKRVKSVRRHLAQKLGDVQRKYVP</sequence>
<dbReference type="AlphaFoldDB" id="A0A9D4SRN4"/>
<keyword evidence="3" id="KW-1185">Reference proteome</keyword>
<dbReference type="Proteomes" id="UP000821837">
    <property type="component" value="Unassembled WGS sequence"/>
</dbReference>
<name>A0A9D4SRN4_RHISA</name>
<evidence type="ECO:0000256" key="1">
    <source>
        <dbReference type="SAM" id="MobiDB-lite"/>
    </source>
</evidence>
<protein>
    <recommendedName>
        <fullName evidence="4">BEN domain-containing protein</fullName>
    </recommendedName>
</protein>
<dbReference type="PANTHER" id="PTHR14628">
    <property type="entry name" value="BEN DOMAIN-CONTAINING PROTEIN 5"/>
    <property type="match status" value="1"/>
</dbReference>
<dbReference type="PANTHER" id="PTHR14628:SF1">
    <property type="entry name" value="BEN DOMAIN-CONTAINING PROTEIN 5"/>
    <property type="match status" value="1"/>
</dbReference>
<feature type="region of interest" description="Disordered" evidence="1">
    <location>
        <begin position="74"/>
        <end position="97"/>
    </location>
</feature>
<dbReference type="GO" id="GO:0003677">
    <property type="term" value="F:DNA binding"/>
    <property type="evidence" value="ECO:0007669"/>
    <property type="project" value="InterPro"/>
</dbReference>
<gene>
    <name evidence="2" type="ORF">HPB52_016608</name>
</gene>
<reference evidence="2" key="1">
    <citation type="journal article" date="2020" name="Cell">
        <title>Large-Scale Comparative Analyses of Tick Genomes Elucidate Their Genetic Diversity and Vector Capacities.</title>
        <authorList>
            <consortium name="Tick Genome and Microbiome Consortium (TIGMIC)"/>
            <person name="Jia N."/>
            <person name="Wang J."/>
            <person name="Shi W."/>
            <person name="Du L."/>
            <person name="Sun Y."/>
            <person name="Zhan W."/>
            <person name="Jiang J.F."/>
            <person name="Wang Q."/>
            <person name="Zhang B."/>
            <person name="Ji P."/>
            <person name="Bell-Sakyi L."/>
            <person name="Cui X.M."/>
            <person name="Yuan T.T."/>
            <person name="Jiang B.G."/>
            <person name="Yang W.F."/>
            <person name="Lam T.T."/>
            <person name="Chang Q.C."/>
            <person name="Ding S.J."/>
            <person name="Wang X.J."/>
            <person name="Zhu J.G."/>
            <person name="Ruan X.D."/>
            <person name="Zhao L."/>
            <person name="Wei J.T."/>
            <person name="Ye R.Z."/>
            <person name="Que T.C."/>
            <person name="Du C.H."/>
            <person name="Zhou Y.H."/>
            <person name="Cheng J.X."/>
            <person name="Dai P.F."/>
            <person name="Guo W.B."/>
            <person name="Han X.H."/>
            <person name="Huang E.J."/>
            <person name="Li L.F."/>
            <person name="Wei W."/>
            <person name="Gao Y.C."/>
            <person name="Liu J.Z."/>
            <person name="Shao H.Z."/>
            <person name="Wang X."/>
            <person name="Wang C.C."/>
            <person name="Yang T.C."/>
            <person name="Huo Q.B."/>
            <person name="Li W."/>
            <person name="Chen H.Y."/>
            <person name="Chen S.E."/>
            <person name="Zhou L.G."/>
            <person name="Ni X.B."/>
            <person name="Tian J.H."/>
            <person name="Sheng Y."/>
            <person name="Liu T."/>
            <person name="Pan Y.S."/>
            <person name="Xia L.Y."/>
            <person name="Li J."/>
            <person name="Zhao F."/>
            <person name="Cao W.C."/>
        </authorList>
    </citation>
    <scope>NUCLEOTIDE SEQUENCE</scope>
    <source>
        <strain evidence="2">Rsan-2018</strain>
    </source>
</reference>
<feature type="region of interest" description="Disordered" evidence="1">
    <location>
        <begin position="145"/>
        <end position="179"/>
    </location>
</feature>
<reference evidence="2" key="2">
    <citation type="submission" date="2021-09" db="EMBL/GenBank/DDBJ databases">
        <authorList>
            <person name="Jia N."/>
            <person name="Wang J."/>
            <person name="Shi W."/>
            <person name="Du L."/>
            <person name="Sun Y."/>
            <person name="Zhan W."/>
            <person name="Jiang J."/>
            <person name="Wang Q."/>
            <person name="Zhang B."/>
            <person name="Ji P."/>
            <person name="Sakyi L.B."/>
            <person name="Cui X."/>
            <person name="Yuan T."/>
            <person name="Jiang B."/>
            <person name="Yang W."/>
            <person name="Lam T.T.-Y."/>
            <person name="Chang Q."/>
            <person name="Ding S."/>
            <person name="Wang X."/>
            <person name="Zhu J."/>
            <person name="Ruan X."/>
            <person name="Zhao L."/>
            <person name="Wei J."/>
            <person name="Que T."/>
            <person name="Du C."/>
            <person name="Cheng J."/>
            <person name="Dai P."/>
            <person name="Han X."/>
            <person name="Huang E."/>
            <person name="Gao Y."/>
            <person name="Liu J."/>
            <person name="Shao H."/>
            <person name="Ye R."/>
            <person name="Li L."/>
            <person name="Wei W."/>
            <person name="Wang X."/>
            <person name="Wang C."/>
            <person name="Huo Q."/>
            <person name="Li W."/>
            <person name="Guo W."/>
            <person name="Chen H."/>
            <person name="Chen S."/>
            <person name="Zhou L."/>
            <person name="Zhou L."/>
            <person name="Ni X."/>
            <person name="Tian J."/>
            <person name="Zhou Y."/>
            <person name="Sheng Y."/>
            <person name="Liu T."/>
            <person name="Pan Y."/>
            <person name="Xia L."/>
            <person name="Li J."/>
            <person name="Zhao F."/>
            <person name="Cao W."/>
        </authorList>
    </citation>
    <scope>NUCLEOTIDE SEQUENCE</scope>
    <source>
        <strain evidence="2">Rsan-2018</strain>
        <tissue evidence="2">Larvae</tissue>
    </source>
</reference>
<dbReference type="InterPro" id="IPR040391">
    <property type="entry name" value="BEND5"/>
</dbReference>
<evidence type="ECO:0000313" key="3">
    <source>
        <dbReference type="Proteomes" id="UP000821837"/>
    </source>
</evidence>
<dbReference type="VEuPathDB" id="VectorBase:RSAN_027972"/>
<accession>A0A9D4SRN4</accession>
<comment type="caution">
    <text evidence="2">The sequence shown here is derived from an EMBL/GenBank/DDBJ whole genome shotgun (WGS) entry which is preliminary data.</text>
</comment>